<evidence type="ECO:0000313" key="2">
    <source>
        <dbReference type="EMBL" id="GIX92743.1"/>
    </source>
</evidence>
<gene>
    <name evidence="2" type="ORF">CEXT_396161</name>
</gene>
<sequence length="36" mass="4179">MASYNSSENHMNGTLDRERESENPAWIESKMVSTFE</sequence>
<reference evidence="2 3" key="1">
    <citation type="submission" date="2021-06" db="EMBL/GenBank/DDBJ databases">
        <title>Caerostris extrusa draft genome.</title>
        <authorList>
            <person name="Kono N."/>
            <person name="Arakawa K."/>
        </authorList>
    </citation>
    <scope>NUCLEOTIDE SEQUENCE [LARGE SCALE GENOMIC DNA]</scope>
</reference>
<evidence type="ECO:0000256" key="1">
    <source>
        <dbReference type="SAM" id="MobiDB-lite"/>
    </source>
</evidence>
<comment type="caution">
    <text evidence="2">The sequence shown here is derived from an EMBL/GenBank/DDBJ whole genome shotgun (WGS) entry which is preliminary data.</text>
</comment>
<dbReference type="Proteomes" id="UP001054945">
    <property type="component" value="Unassembled WGS sequence"/>
</dbReference>
<feature type="region of interest" description="Disordered" evidence="1">
    <location>
        <begin position="1"/>
        <end position="36"/>
    </location>
</feature>
<proteinExistence type="predicted"/>
<dbReference type="EMBL" id="BPLR01004154">
    <property type="protein sequence ID" value="GIX92743.1"/>
    <property type="molecule type" value="Genomic_DNA"/>
</dbReference>
<keyword evidence="3" id="KW-1185">Reference proteome</keyword>
<evidence type="ECO:0000313" key="3">
    <source>
        <dbReference type="Proteomes" id="UP001054945"/>
    </source>
</evidence>
<accession>A0AAV4P6V4</accession>
<organism evidence="2 3">
    <name type="scientific">Caerostris extrusa</name>
    <name type="common">Bark spider</name>
    <name type="synonym">Caerostris bankana</name>
    <dbReference type="NCBI Taxonomy" id="172846"/>
    <lineage>
        <taxon>Eukaryota</taxon>
        <taxon>Metazoa</taxon>
        <taxon>Ecdysozoa</taxon>
        <taxon>Arthropoda</taxon>
        <taxon>Chelicerata</taxon>
        <taxon>Arachnida</taxon>
        <taxon>Araneae</taxon>
        <taxon>Araneomorphae</taxon>
        <taxon>Entelegynae</taxon>
        <taxon>Araneoidea</taxon>
        <taxon>Araneidae</taxon>
        <taxon>Caerostris</taxon>
    </lineage>
</organism>
<dbReference type="AlphaFoldDB" id="A0AAV4P6V4"/>
<name>A0AAV4P6V4_CAEEX</name>
<feature type="non-terminal residue" evidence="2">
    <location>
        <position position="1"/>
    </location>
</feature>
<protein>
    <submittedName>
        <fullName evidence="2">Uncharacterized protein</fullName>
    </submittedName>
</protein>
<feature type="compositionally biased region" description="Polar residues" evidence="1">
    <location>
        <begin position="1"/>
        <end position="12"/>
    </location>
</feature>